<accession>A0A4R4RQQ9</accession>
<proteinExistence type="predicted"/>
<evidence type="ECO:0008006" key="3">
    <source>
        <dbReference type="Google" id="ProtNLM"/>
    </source>
</evidence>
<reference evidence="1 2" key="1">
    <citation type="submission" date="2019-02" db="EMBL/GenBank/DDBJ databases">
        <title>Draft genome sequences of novel Actinobacteria.</title>
        <authorList>
            <person name="Sahin N."/>
            <person name="Ay H."/>
            <person name="Saygin H."/>
        </authorList>
    </citation>
    <scope>NUCLEOTIDE SEQUENCE [LARGE SCALE GENOMIC DNA]</scope>
    <source>
        <strain evidence="1 2">KC603</strain>
    </source>
</reference>
<gene>
    <name evidence="1" type="ORF">E1212_09930</name>
</gene>
<dbReference type="EMBL" id="SMKL01000017">
    <property type="protein sequence ID" value="TDC52150.1"/>
    <property type="molecule type" value="Genomic_DNA"/>
</dbReference>
<name>A0A4R4RQQ9_9ACTN</name>
<dbReference type="OrthoDB" id="3187809at2"/>
<dbReference type="InterPro" id="IPR006311">
    <property type="entry name" value="TAT_signal"/>
</dbReference>
<protein>
    <recommendedName>
        <fullName evidence="3">Polymerase/histidinol phosphatase N-terminal domain-containing protein</fullName>
    </recommendedName>
</protein>
<organism evidence="1 2">
    <name type="scientific">Jiangella ureilytica</name>
    <dbReference type="NCBI Taxonomy" id="2530374"/>
    <lineage>
        <taxon>Bacteria</taxon>
        <taxon>Bacillati</taxon>
        <taxon>Actinomycetota</taxon>
        <taxon>Actinomycetes</taxon>
        <taxon>Jiangellales</taxon>
        <taxon>Jiangellaceae</taxon>
        <taxon>Jiangella</taxon>
    </lineage>
</organism>
<dbReference type="AlphaFoldDB" id="A0A4R4RQQ9"/>
<comment type="caution">
    <text evidence="1">The sequence shown here is derived from an EMBL/GenBank/DDBJ whole genome shotgun (WGS) entry which is preliminary data.</text>
</comment>
<sequence>MRIDRRTLLAGGLATGAVLALQPAQTFAQPLWTGRAEGASRRSALFPGVRLVHGDLHNHSHLSDGMGDPTQLYATLRAAGIDVAALTDHTVGASAFGRDVCAPVPNTVGERNPCRELFGLGEDGWQLVRSLADDADAPAQYTALSGFEWSSPYLGHMNVWFSEEWVDPLRTGGLTADGLAGIGLPVELLAVLLRTEFGALLTEAEIAGFIASVRDQDPAGMRRLYDWMLRRPGHPQGGGSDALVGFNHPNREPDVFDGFRYDERVAGRVVSLELFNRRDDYLFEGVRDGMASPLVACLNAGWHVGIIGVTDEHEPNWGSEVGKGRAGLWLRTLTRRGVRDALLSRRVFATREAGLALAATADGIPMGQPVPEPTGDVAFELDLDLGPDLGGTPVTIQVLRPGPQVPAVAAVVEATAGGPEPIRFSVPLDPADGDWVVLRVSDPARPNDAPAPFDHPCNDRGLAYSSPWWLGGARRRPATAVARNAHRARRMSAHDLAWWGHAH</sequence>
<dbReference type="Proteomes" id="UP000295621">
    <property type="component" value="Unassembled WGS sequence"/>
</dbReference>
<dbReference type="PROSITE" id="PS51318">
    <property type="entry name" value="TAT"/>
    <property type="match status" value="1"/>
</dbReference>
<dbReference type="SUPFAM" id="SSF89550">
    <property type="entry name" value="PHP domain-like"/>
    <property type="match status" value="1"/>
</dbReference>
<dbReference type="RefSeq" id="WP_131981839.1">
    <property type="nucleotide sequence ID" value="NZ_SMKL01000017.1"/>
</dbReference>
<dbReference type="Gene3D" id="3.20.20.140">
    <property type="entry name" value="Metal-dependent hydrolases"/>
    <property type="match status" value="1"/>
</dbReference>
<dbReference type="InterPro" id="IPR016195">
    <property type="entry name" value="Pol/histidinol_Pase-like"/>
</dbReference>
<evidence type="ECO:0000313" key="2">
    <source>
        <dbReference type="Proteomes" id="UP000295621"/>
    </source>
</evidence>
<keyword evidence="2" id="KW-1185">Reference proteome</keyword>
<evidence type="ECO:0000313" key="1">
    <source>
        <dbReference type="EMBL" id="TDC52150.1"/>
    </source>
</evidence>